<accession>A0A553I2J3</accession>
<protein>
    <submittedName>
        <fullName evidence="2">Uncharacterized protein</fullName>
    </submittedName>
</protein>
<dbReference type="EMBL" id="VFLP01000022">
    <property type="protein sequence ID" value="TRX94411.1"/>
    <property type="molecule type" value="Genomic_DNA"/>
</dbReference>
<organism evidence="2 3">
    <name type="scientific">Xylaria flabelliformis</name>
    <dbReference type="NCBI Taxonomy" id="2512241"/>
    <lineage>
        <taxon>Eukaryota</taxon>
        <taxon>Fungi</taxon>
        <taxon>Dikarya</taxon>
        <taxon>Ascomycota</taxon>
        <taxon>Pezizomycotina</taxon>
        <taxon>Sordariomycetes</taxon>
        <taxon>Xylariomycetidae</taxon>
        <taxon>Xylariales</taxon>
        <taxon>Xylariaceae</taxon>
        <taxon>Xylaria</taxon>
    </lineage>
</organism>
<keyword evidence="3" id="KW-1185">Reference proteome</keyword>
<dbReference type="AlphaFoldDB" id="A0A553I2J3"/>
<evidence type="ECO:0000256" key="1">
    <source>
        <dbReference type="SAM" id="MobiDB-lite"/>
    </source>
</evidence>
<feature type="region of interest" description="Disordered" evidence="1">
    <location>
        <begin position="1"/>
        <end position="49"/>
    </location>
</feature>
<dbReference type="Proteomes" id="UP000319160">
    <property type="component" value="Unassembled WGS sequence"/>
</dbReference>
<name>A0A553I2J3_9PEZI</name>
<evidence type="ECO:0000313" key="2">
    <source>
        <dbReference type="EMBL" id="TRX94411.1"/>
    </source>
</evidence>
<reference evidence="3" key="1">
    <citation type="submission" date="2019-06" db="EMBL/GenBank/DDBJ databases">
        <title>Draft genome sequence of the griseofulvin-producing fungus Xylaria cubensis strain G536.</title>
        <authorList>
            <person name="Mead M.E."/>
            <person name="Raja H.A."/>
            <person name="Steenwyk J.L."/>
            <person name="Knowles S.L."/>
            <person name="Oberlies N.H."/>
            <person name="Rokas A."/>
        </authorList>
    </citation>
    <scope>NUCLEOTIDE SEQUENCE [LARGE SCALE GENOMIC DNA]</scope>
    <source>
        <strain evidence="3">G536</strain>
    </source>
</reference>
<comment type="caution">
    <text evidence="2">The sequence shown here is derived from an EMBL/GenBank/DDBJ whole genome shotgun (WGS) entry which is preliminary data.</text>
</comment>
<feature type="compositionally biased region" description="Basic and acidic residues" evidence="1">
    <location>
        <begin position="27"/>
        <end position="41"/>
    </location>
</feature>
<evidence type="ECO:0000313" key="3">
    <source>
        <dbReference type="Proteomes" id="UP000319160"/>
    </source>
</evidence>
<gene>
    <name evidence="2" type="ORF">FHL15_004566</name>
</gene>
<feature type="compositionally biased region" description="Basic and acidic residues" evidence="1">
    <location>
        <begin position="11"/>
        <end position="20"/>
    </location>
</feature>
<sequence>MPQLGNGSKLRSVERRKTMKVETVYGHAREQPAQVRDREDSQPTEDMSEPIVETFKIIQCNAAEDQMTDDDVWAVQVPLAMSEDAVVDDHSGGDSQDWEMLDLTRGHFVLLGS</sequence>
<proteinExistence type="predicted"/>